<protein>
    <submittedName>
        <fullName evidence="3">UDP-glucose:(Heptosyl)LPS alpha-1,3-glucosyltransferase</fullName>
    </submittedName>
</protein>
<dbReference type="OrthoDB" id="433681at2"/>
<dbReference type="Pfam" id="PF00534">
    <property type="entry name" value="Glycos_transf_1"/>
    <property type="match status" value="1"/>
</dbReference>
<dbReference type="AlphaFoldDB" id="A0A318KRF8"/>
<dbReference type="PANTHER" id="PTHR12526">
    <property type="entry name" value="GLYCOSYLTRANSFERASE"/>
    <property type="match status" value="1"/>
</dbReference>
<keyword evidence="3" id="KW-0808">Transferase</keyword>
<evidence type="ECO:0000259" key="1">
    <source>
        <dbReference type="Pfam" id="PF00534"/>
    </source>
</evidence>
<dbReference type="Proteomes" id="UP000247555">
    <property type="component" value="Unassembled WGS sequence"/>
</dbReference>
<comment type="caution">
    <text evidence="3">The sequence shown here is derived from an EMBL/GenBank/DDBJ whole genome shotgun (WGS) entry which is preliminary data.</text>
</comment>
<dbReference type="EMBL" id="QJKI01000008">
    <property type="protein sequence ID" value="PXX79202.1"/>
    <property type="molecule type" value="Genomic_DNA"/>
</dbReference>
<sequence>MTRLAIVRQRYNPAGGAERFVSRALDALARQGSLDVTLITRRWEDHAGYHSLTVNPFYLGNVWRDAGFARGVRQAIAREGFDLVQAHERIPGCDVFRAGDGVHRAWLARRGRALSALGRLKLKLNPYHHYICRAEARMFADPALKAVICNSRMVADEIQQYFGLPADKLAVIYNGVDTQAFHPGLASQRDAVRAHWRIPAQAPLLVYVGSGFERKGVAAALAAIAPLAGVHLLVVGHDKHAARYQAQARALGVAERVIFTGAQKDVKSFYAAADALILPTLYDPFPNVCVEALACGLPLFTSTGCGAAEWIRSGENGWVRDALDVAGFTADIASWLQARADWPSLRAHARATVEPYTLEAMAEELLGLYRRLLG</sequence>
<dbReference type="InterPro" id="IPR028098">
    <property type="entry name" value="Glyco_trans_4-like_N"/>
</dbReference>
<evidence type="ECO:0000259" key="2">
    <source>
        <dbReference type="Pfam" id="PF13439"/>
    </source>
</evidence>
<dbReference type="SUPFAM" id="SSF53756">
    <property type="entry name" value="UDP-Glycosyltransferase/glycogen phosphorylase"/>
    <property type="match status" value="1"/>
</dbReference>
<dbReference type="Gene3D" id="3.40.50.2000">
    <property type="entry name" value="Glycogen Phosphorylase B"/>
    <property type="match status" value="2"/>
</dbReference>
<dbReference type="CDD" id="cd03801">
    <property type="entry name" value="GT4_PimA-like"/>
    <property type="match status" value="1"/>
</dbReference>
<feature type="domain" description="Glycosyltransferase subfamily 4-like N-terminal" evidence="2">
    <location>
        <begin position="15"/>
        <end position="179"/>
    </location>
</feature>
<reference evidence="3 4" key="1">
    <citation type="submission" date="2018-05" db="EMBL/GenBank/DDBJ databases">
        <title>Genomic Encyclopedia of Type Strains, Phase IV (KMG-IV): sequencing the most valuable type-strain genomes for metagenomic binning, comparative biology and taxonomic classification.</title>
        <authorList>
            <person name="Goeker M."/>
        </authorList>
    </citation>
    <scope>NUCLEOTIDE SEQUENCE [LARGE SCALE GENOMIC DNA]</scope>
    <source>
        <strain evidence="3 4">DSM 29661</strain>
    </source>
</reference>
<dbReference type="Pfam" id="PF13439">
    <property type="entry name" value="Glyco_transf_4"/>
    <property type="match status" value="1"/>
</dbReference>
<dbReference type="GO" id="GO:0016757">
    <property type="term" value="F:glycosyltransferase activity"/>
    <property type="evidence" value="ECO:0007669"/>
    <property type="project" value="InterPro"/>
</dbReference>
<evidence type="ECO:0000313" key="3">
    <source>
        <dbReference type="EMBL" id="PXX79202.1"/>
    </source>
</evidence>
<organism evidence="3 4">
    <name type="scientific">Rivihabitans pingtungensis</name>
    <dbReference type="NCBI Taxonomy" id="1054498"/>
    <lineage>
        <taxon>Bacteria</taxon>
        <taxon>Pseudomonadati</taxon>
        <taxon>Pseudomonadota</taxon>
        <taxon>Betaproteobacteria</taxon>
        <taxon>Neisseriales</taxon>
        <taxon>Aquaspirillaceae</taxon>
        <taxon>Rivihabitans</taxon>
    </lineage>
</organism>
<evidence type="ECO:0000313" key="4">
    <source>
        <dbReference type="Proteomes" id="UP000247555"/>
    </source>
</evidence>
<keyword evidence="4" id="KW-1185">Reference proteome</keyword>
<gene>
    <name evidence="3" type="ORF">DFR34_10894</name>
</gene>
<feature type="domain" description="Glycosyl transferase family 1" evidence="1">
    <location>
        <begin position="189"/>
        <end position="339"/>
    </location>
</feature>
<name>A0A318KRF8_9NEIS</name>
<proteinExistence type="predicted"/>
<dbReference type="RefSeq" id="WP_110390656.1">
    <property type="nucleotide sequence ID" value="NZ_QJKI01000008.1"/>
</dbReference>
<dbReference type="InterPro" id="IPR001296">
    <property type="entry name" value="Glyco_trans_1"/>
</dbReference>
<dbReference type="PANTHER" id="PTHR12526:SF623">
    <property type="entry name" value="WABG"/>
    <property type="match status" value="1"/>
</dbReference>
<accession>A0A318KRF8</accession>